<name>A0A367FJU2_9ACTN</name>
<dbReference type="RefSeq" id="WP_114029327.1">
    <property type="nucleotide sequence ID" value="NZ_QOIL01000007.1"/>
</dbReference>
<dbReference type="Pfam" id="PF04228">
    <property type="entry name" value="Zn_peptidase"/>
    <property type="match status" value="1"/>
</dbReference>
<comment type="subcellular location">
    <subcellularLocation>
        <location evidence="1">Membrane</location>
        <topology evidence="1">Single-pass membrane protein</topology>
    </subcellularLocation>
</comment>
<keyword evidence="5" id="KW-0482">Metalloprotease</keyword>
<dbReference type="GO" id="GO:0006508">
    <property type="term" value="P:proteolysis"/>
    <property type="evidence" value="ECO:0007669"/>
    <property type="project" value="UniProtKB-KW"/>
</dbReference>
<evidence type="ECO:0000313" key="5">
    <source>
        <dbReference type="EMBL" id="RCG30531.1"/>
    </source>
</evidence>
<keyword evidence="5" id="KW-0645">Protease</keyword>
<dbReference type="EMBL" id="QOIL01000007">
    <property type="protein sequence ID" value="RCG30531.1"/>
    <property type="molecule type" value="Genomic_DNA"/>
</dbReference>
<dbReference type="GO" id="GO:0008237">
    <property type="term" value="F:metallopeptidase activity"/>
    <property type="evidence" value="ECO:0007669"/>
    <property type="project" value="UniProtKB-KW"/>
</dbReference>
<dbReference type="InterPro" id="IPR007343">
    <property type="entry name" value="Uncharacterised_pept_Zn_put"/>
</dbReference>
<accession>A0A367FJU2</accession>
<reference evidence="5 6" key="1">
    <citation type="submission" date="2018-06" db="EMBL/GenBank/DDBJ databases">
        <title>Sphaerisporangium craniellae sp. nov., isolated from a marine sponge in the South China Sea.</title>
        <authorList>
            <person name="Li L."/>
        </authorList>
    </citation>
    <scope>NUCLEOTIDE SEQUENCE [LARGE SCALE GENOMIC DNA]</scope>
    <source>
        <strain evidence="5 6">CCTCC AA 208026</strain>
    </source>
</reference>
<keyword evidence="6" id="KW-1185">Reference proteome</keyword>
<proteinExistence type="predicted"/>
<evidence type="ECO:0000256" key="2">
    <source>
        <dbReference type="ARBA" id="ARBA00022692"/>
    </source>
</evidence>
<protein>
    <submittedName>
        <fullName evidence="5">Metalloprotease-like protein</fullName>
    </submittedName>
</protein>
<comment type="caution">
    <text evidence="5">The sequence shown here is derived from an EMBL/GenBank/DDBJ whole genome shotgun (WGS) entry which is preliminary data.</text>
</comment>
<evidence type="ECO:0000256" key="3">
    <source>
        <dbReference type="ARBA" id="ARBA00022989"/>
    </source>
</evidence>
<gene>
    <name evidence="5" type="ORF">DQ384_14580</name>
</gene>
<dbReference type="PANTHER" id="PTHR30168">
    <property type="entry name" value="PUTATIVE MEMBRANE PROTEIN YPFJ"/>
    <property type="match status" value="1"/>
</dbReference>
<keyword evidence="3" id="KW-1133">Transmembrane helix</keyword>
<evidence type="ECO:0000313" key="6">
    <source>
        <dbReference type="Proteomes" id="UP000253094"/>
    </source>
</evidence>
<dbReference type="PANTHER" id="PTHR30168:SF0">
    <property type="entry name" value="INNER MEMBRANE PROTEIN"/>
    <property type="match status" value="1"/>
</dbReference>
<dbReference type="GO" id="GO:0016020">
    <property type="term" value="C:membrane"/>
    <property type="evidence" value="ECO:0007669"/>
    <property type="project" value="UniProtKB-SubCell"/>
</dbReference>
<dbReference type="AlphaFoldDB" id="A0A367FJU2"/>
<keyword evidence="4" id="KW-0472">Membrane</keyword>
<dbReference type="Proteomes" id="UP000253094">
    <property type="component" value="Unassembled WGS sequence"/>
</dbReference>
<evidence type="ECO:0000256" key="4">
    <source>
        <dbReference type="ARBA" id="ARBA00023136"/>
    </source>
</evidence>
<evidence type="ECO:0000256" key="1">
    <source>
        <dbReference type="ARBA" id="ARBA00004167"/>
    </source>
</evidence>
<dbReference type="OrthoDB" id="9774900at2"/>
<sequence length="258" mass="28865">MRKVSFVVLLALVAPLLFQGTSWAYPIKNAPVLTRSPLYSSGPLPRTSCPEQPVEAGDVASVKRYLMPLVTCLDAVWTTHFKKAGLPFTKPTVRFITKPQRACGEKWGKYVQAIYCNPTHEIVFLLDKSIMNDPEDLFLMDVIAHEYGHHVQNAAGMWKAYDRLTGRNRAEFNEQTRRHELQAECLAGAFIGSVWGSLDRTTDDWRTLLDADRRSGDETTDVRDHGKGRNIANWLNRGFKTAGPSACNTWIAGAPMVG</sequence>
<organism evidence="5 6">
    <name type="scientific">Sphaerisporangium album</name>
    <dbReference type="NCBI Taxonomy" id="509200"/>
    <lineage>
        <taxon>Bacteria</taxon>
        <taxon>Bacillati</taxon>
        <taxon>Actinomycetota</taxon>
        <taxon>Actinomycetes</taxon>
        <taxon>Streptosporangiales</taxon>
        <taxon>Streptosporangiaceae</taxon>
        <taxon>Sphaerisporangium</taxon>
    </lineage>
</organism>
<keyword evidence="2" id="KW-0812">Transmembrane</keyword>
<keyword evidence="5" id="KW-0378">Hydrolase</keyword>